<dbReference type="Proteomes" id="UP000304900">
    <property type="component" value="Unassembled WGS sequence"/>
</dbReference>
<dbReference type="Pfam" id="PF00072">
    <property type="entry name" value="Response_reg"/>
    <property type="match status" value="1"/>
</dbReference>
<reference evidence="3 4" key="1">
    <citation type="submission" date="2019-05" db="EMBL/GenBank/DDBJ databases">
        <title>Dyadobacter AR-3-8 sp. nov., isolated from arctic soil.</title>
        <authorList>
            <person name="Chaudhary D.K."/>
        </authorList>
    </citation>
    <scope>NUCLEOTIDE SEQUENCE [LARGE SCALE GENOMIC DNA]</scope>
    <source>
        <strain evidence="3 4">AR-3-8</strain>
    </source>
</reference>
<dbReference type="RefSeq" id="WP_137342936.1">
    <property type="nucleotide sequence ID" value="NZ_SZVO01000014.1"/>
</dbReference>
<name>A0A4U6D470_9BACT</name>
<dbReference type="InterPro" id="IPR011006">
    <property type="entry name" value="CheY-like_superfamily"/>
</dbReference>
<feature type="modified residue" description="4-aspartylphosphate" evidence="1">
    <location>
        <position position="61"/>
    </location>
</feature>
<feature type="domain" description="Response regulatory" evidence="2">
    <location>
        <begin position="6"/>
        <end position="128"/>
    </location>
</feature>
<proteinExistence type="predicted"/>
<dbReference type="EMBL" id="SZVO01000014">
    <property type="protein sequence ID" value="TKT88754.1"/>
    <property type="molecule type" value="Genomic_DNA"/>
</dbReference>
<evidence type="ECO:0000313" key="4">
    <source>
        <dbReference type="Proteomes" id="UP000304900"/>
    </source>
</evidence>
<dbReference type="SMART" id="SM00448">
    <property type="entry name" value="REC"/>
    <property type="match status" value="1"/>
</dbReference>
<dbReference type="PANTHER" id="PTHR44520">
    <property type="entry name" value="RESPONSE REGULATOR RCP1-RELATED"/>
    <property type="match status" value="1"/>
</dbReference>
<evidence type="ECO:0000259" key="2">
    <source>
        <dbReference type="PROSITE" id="PS50110"/>
    </source>
</evidence>
<dbReference type="GO" id="GO:0000160">
    <property type="term" value="P:phosphorelay signal transduction system"/>
    <property type="evidence" value="ECO:0007669"/>
    <property type="project" value="InterPro"/>
</dbReference>
<dbReference type="AlphaFoldDB" id="A0A4U6D470"/>
<evidence type="ECO:0000256" key="1">
    <source>
        <dbReference type="PROSITE-ProRule" id="PRU00169"/>
    </source>
</evidence>
<dbReference type="PANTHER" id="PTHR44520:SF2">
    <property type="entry name" value="RESPONSE REGULATOR RCP1"/>
    <property type="match status" value="1"/>
</dbReference>
<organism evidence="3 4">
    <name type="scientific">Dyadobacter frigoris</name>
    <dbReference type="NCBI Taxonomy" id="2576211"/>
    <lineage>
        <taxon>Bacteria</taxon>
        <taxon>Pseudomonadati</taxon>
        <taxon>Bacteroidota</taxon>
        <taxon>Cytophagia</taxon>
        <taxon>Cytophagales</taxon>
        <taxon>Spirosomataceae</taxon>
        <taxon>Dyadobacter</taxon>
    </lineage>
</organism>
<sequence length="137" mass="15399">MKHSKIIYVADDDEDDRLFISDAIRDLNPEIKIIEVADGMDLLNLIQSESISDSSILVILDMNMPKVTGLEALEAIRANDLIKHIPTVMISTSSDSELIQRAYQAGINAFIKKPNTMDGFIKIAEALQTCFFDHQRF</sequence>
<keyword evidence="1" id="KW-0597">Phosphoprotein</keyword>
<dbReference type="PROSITE" id="PS50110">
    <property type="entry name" value="RESPONSE_REGULATORY"/>
    <property type="match status" value="1"/>
</dbReference>
<accession>A0A4U6D470</accession>
<gene>
    <name evidence="3" type="ORF">FDK13_25975</name>
</gene>
<dbReference type="InterPro" id="IPR001789">
    <property type="entry name" value="Sig_transdc_resp-reg_receiver"/>
</dbReference>
<protein>
    <submittedName>
        <fullName evidence="3">Response regulator</fullName>
    </submittedName>
</protein>
<dbReference type="InterPro" id="IPR052893">
    <property type="entry name" value="TCS_response_regulator"/>
</dbReference>
<keyword evidence="4" id="KW-1185">Reference proteome</keyword>
<comment type="caution">
    <text evidence="3">The sequence shown here is derived from an EMBL/GenBank/DDBJ whole genome shotgun (WGS) entry which is preliminary data.</text>
</comment>
<dbReference type="SUPFAM" id="SSF52172">
    <property type="entry name" value="CheY-like"/>
    <property type="match status" value="1"/>
</dbReference>
<dbReference type="OrthoDB" id="671006at2"/>
<evidence type="ECO:0000313" key="3">
    <source>
        <dbReference type="EMBL" id="TKT88754.1"/>
    </source>
</evidence>
<dbReference type="Gene3D" id="3.40.50.2300">
    <property type="match status" value="1"/>
</dbReference>